<keyword evidence="2" id="KW-1185">Reference proteome</keyword>
<dbReference type="Proteomes" id="UP000266183">
    <property type="component" value="Chromosome"/>
</dbReference>
<dbReference type="InterPro" id="IPR032710">
    <property type="entry name" value="NTF2-like_dom_sf"/>
</dbReference>
<evidence type="ECO:0008006" key="3">
    <source>
        <dbReference type="Google" id="ProtNLM"/>
    </source>
</evidence>
<dbReference type="KEGG" id="chk:D4L85_02270"/>
<dbReference type="InterPro" id="IPR009959">
    <property type="entry name" value="Cyclase_SnoaL-like"/>
</dbReference>
<gene>
    <name evidence="1" type="ORF">D4L85_02270</name>
</gene>
<evidence type="ECO:0000313" key="1">
    <source>
        <dbReference type="EMBL" id="AYB29478.1"/>
    </source>
</evidence>
<dbReference type="EMBL" id="CP032382">
    <property type="protein sequence ID" value="AYB29478.1"/>
    <property type="molecule type" value="Genomic_DNA"/>
</dbReference>
<dbReference type="Gene3D" id="3.10.450.50">
    <property type="match status" value="2"/>
</dbReference>
<dbReference type="GO" id="GO:0030638">
    <property type="term" value="P:polyketide metabolic process"/>
    <property type="evidence" value="ECO:0007669"/>
    <property type="project" value="InterPro"/>
</dbReference>
<dbReference type="PANTHER" id="PTHR38436:SF1">
    <property type="entry name" value="ESTER CYCLASE"/>
    <property type="match status" value="1"/>
</dbReference>
<sequence length="250" mass="28183">METPISNKEIVLDFWKRAIGQGDLEVAGQCIAEDYIQHSASGKPGKAALLEALAMFKQMPKPENPPKPFLRIIADGDYVALHMLITFGGHTMIVLDMVRLQNARFAEHWDAIQPMSEATAHAAIDGPTQINDLVQTESNKQRITDFAQTVLKEGQWEQAADFVSSGIVTHDPEAKSGLPGWKEMLRRCTFEKTYRIIGEGNFVMTQSRVLQNETPYACYDLYRLDKSKIVEHWRVKQPIPATLLHNNGMF</sequence>
<dbReference type="AlphaFoldDB" id="A0A385SKE6"/>
<accession>A0A385SKE6</accession>
<reference evidence="2" key="1">
    <citation type="submission" date="2018-09" db="EMBL/GenBank/DDBJ databases">
        <title>Chryseolinea sp. KIS68-18 isolated from soil.</title>
        <authorList>
            <person name="Weon H.-Y."/>
            <person name="Kwon S.-W."/>
            <person name="Lee S.A."/>
        </authorList>
    </citation>
    <scope>NUCLEOTIDE SEQUENCE [LARGE SCALE GENOMIC DNA]</scope>
    <source>
        <strain evidence="2">KIS68-18</strain>
    </source>
</reference>
<proteinExistence type="predicted"/>
<protein>
    <recommendedName>
        <fullName evidence="3">SnoaL-like domain-containing protein</fullName>
    </recommendedName>
</protein>
<organism evidence="1 2">
    <name type="scientific">Chryseolinea soli</name>
    <dbReference type="NCBI Taxonomy" id="2321403"/>
    <lineage>
        <taxon>Bacteria</taxon>
        <taxon>Pseudomonadati</taxon>
        <taxon>Bacteroidota</taxon>
        <taxon>Cytophagia</taxon>
        <taxon>Cytophagales</taxon>
        <taxon>Fulvivirgaceae</taxon>
        <taxon>Chryseolinea</taxon>
    </lineage>
</organism>
<evidence type="ECO:0000313" key="2">
    <source>
        <dbReference type="Proteomes" id="UP000266183"/>
    </source>
</evidence>
<name>A0A385SKE6_9BACT</name>
<dbReference type="PANTHER" id="PTHR38436">
    <property type="entry name" value="POLYKETIDE CYCLASE SNOAL-LIKE DOMAIN"/>
    <property type="match status" value="1"/>
</dbReference>
<dbReference type="SUPFAM" id="SSF54427">
    <property type="entry name" value="NTF2-like"/>
    <property type="match status" value="2"/>
</dbReference>
<dbReference type="RefSeq" id="WP_119752794.1">
    <property type="nucleotide sequence ID" value="NZ_CP032382.1"/>
</dbReference>
<dbReference type="OrthoDB" id="9812089at2"/>